<keyword evidence="1" id="KW-0812">Transmembrane</keyword>
<dbReference type="Pfam" id="PF11143">
    <property type="entry name" value="DUF2919"/>
    <property type="match status" value="1"/>
</dbReference>
<accession>A0A4V3CMV4</accession>
<keyword evidence="1" id="KW-1133">Transmembrane helix</keyword>
<evidence type="ECO:0000313" key="2">
    <source>
        <dbReference type="EMBL" id="TDP31622.1"/>
    </source>
</evidence>
<keyword evidence="3" id="KW-1185">Reference proteome</keyword>
<feature type="transmembrane region" description="Helical" evidence="1">
    <location>
        <begin position="100"/>
        <end position="122"/>
    </location>
</feature>
<feature type="transmembrane region" description="Helical" evidence="1">
    <location>
        <begin position="128"/>
        <end position="147"/>
    </location>
</feature>
<feature type="transmembrane region" description="Helical" evidence="1">
    <location>
        <begin position="25"/>
        <end position="47"/>
    </location>
</feature>
<comment type="caution">
    <text evidence="2">The sequence shown here is derived from an EMBL/GenBank/DDBJ whole genome shotgun (WGS) entry which is preliminary data.</text>
</comment>
<evidence type="ECO:0000256" key="1">
    <source>
        <dbReference type="SAM" id="Phobius"/>
    </source>
</evidence>
<reference evidence="2 3" key="1">
    <citation type="submission" date="2019-03" db="EMBL/GenBank/DDBJ databases">
        <title>Freshwater and sediment microbial communities from various areas in North America, analyzing microbe dynamics in response to fracking.</title>
        <authorList>
            <person name="Lamendella R."/>
        </authorList>
    </citation>
    <scope>NUCLEOTIDE SEQUENCE [LARGE SCALE GENOMIC DNA]</scope>
    <source>
        <strain evidence="2 3">18_TX</strain>
    </source>
</reference>
<name>A0A4V3CMV4_9GAMM</name>
<protein>
    <recommendedName>
        <fullName evidence="4">DUF2919 family protein</fullName>
    </recommendedName>
</protein>
<dbReference type="OrthoDB" id="6236822at2"/>
<evidence type="ECO:0000313" key="3">
    <source>
        <dbReference type="Proteomes" id="UP000295531"/>
    </source>
</evidence>
<proteinExistence type="predicted"/>
<dbReference type="EMBL" id="SNXI01000012">
    <property type="protein sequence ID" value="TDP31622.1"/>
    <property type="molecule type" value="Genomic_DNA"/>
</dbReference>
<sequence length="172" mass="19887">MKKSGSATAFVEKVRYLDKEGRASVPLALMLVIFFQMRGYLAGIVSLTFSEDRTRLLNLFYSNTEQFGLMLLVGLPSLIVLLSSTFAAEDDRNLGNRMMVIAQPLLLFSLFLDAFLIFWLFIEHQGHFSFGRAAIVMGWFITLWYLVKSRHWRFYRNHLATREAPEKDAKSY</sequence>
<evidence type="ECO:0008006" key="4">
    <source>
        <dbReference type="Google" id="ProtNLM"/>
    </source>
</evidence>
<organism evidence="2 3">
    <name type="scientific">Idiomarina aquatica</name>
    <dbReference type="NCBI Taxonomy" id="1327752"/>
    <lineage>
        <taxon>Bacteria</taxon>
        <taxon>Pseudomonadati</taxon>
        <taxon>Pseudomonadota</taxon>
        <taxon>Gammaproteobacteria</taxon>
        <taxon>Alteromonadales</taxon>
        <taxon>Idiomarinaceae</taxon>
        <taxon>Idiomarina</taxon>
    </lineage>
</organism>
<dbReference type="InterPro" id="IPR021318">
    <property type="entry name" value="DUF2919"/>
</dbReference>
<gene>
    <name evidence="2" type="ORF">DEU29_11217</name>
</gene>
<keyword evidence="1" id="KW-0472">Membrane</keyword>
<dbReference type="RefSeq" id="WP_133540074.1">
    <property type="nucleotide sequence ID" value="NZ_SNXI01000012.1"/>
</dbReference>
<dbReference type="AlphaFoldDB" id="A0A4V3CMV4"/>
<feature type="transmembrane region" description="Helical" evidence="1">
    <location>
        <begin position="67"/>
        <end position="88"/>
    </location>
</feature>
<dbReference type="Proteomes" id="UP000295531">
    <property type="component" value="Unassembled WGS sequence"/>
</dbReference>